<reference evidence="6" key="1">
    <citation type="submission" date="2025-08" db="UniProtKB">
        <authorList>
            <consortium name="RefSeq"/>
        </authorList>
    </citation>
    <scope>IDENTIFICATION</scope>
    <source>
        <tissue evidence="6">Etiolated seedlings</tissue>
    </source>
</reference>
<keyword evidence="1" id="KW-0378">Hydrolase</keyword>
<keyword evidence="5" id="KW-1185">Reference proteome</keyword>
<evidence type="ECO:0000313" key="5">
    <source>
        <dbReference type="Proteomes" id="UP000087171"/>
    </source>
</evidence>
<dbReference type="PANTHER" id="PTHR42648:SF21">
    <property type="entry name" value="CYSTEINE-RICH RLK (RECEPTOR-LIKE PROTEIN KINASE) 8"/>
    <property type="match status" value="1"/>
</dbReference>
<evidence type="ECO:0000259" key="4">
    <source>
        <dbReference type="Pfam" id="PF22936"/>
    </source>
</evidence>
<dbReference type="InterPro" id="IPR039537">
    <property type="entry name" value="Retrotran_Ty1/copia-like"/>
</dbReference>
<dbReference type="OrthoDB" id="1716327at2759"/>
<evidence type="ECO:0000313" key="6">
    <source>
        <dbReference type="RefSeq" id="XP_027186842.1"/>
    </source>
</evidence>
<evidence type="ECO:0000259" key="3">
    <source>
        <dbReference type="Pfam" id="PF13976"/>
    </source>
</evidence>
<organism evidence="5 6">
    <name type="scientific">Cicer arietinum</name>
    <name type="common">Chickpea</name>
    <name type="synonym">Garbanzo</name>
    <dbReference type="NCBI Taxonomy" id="3827"/>
    <lineage>
        <taxon>Eukaryota</taxon>
        <taxon>Viridiplantae</taxon>
        <taxon>Streptophyta</taxon>
        <taxon>Embryophyta</taxon>
        <taxon>Tracheophyta</taxon>
        <taxon>Spermatophyta</taxon>
        <taxon>Magnoliopsida</taxon>
        <taxon>eudicotyledons</taxon>
        <taxon>Gunneridae</taxon>
        <taxon>Pentapetalae</taxon>
        <taxon>rosids</taxon>
        <taxon>fabids</taxon>
        <taxon>Fabales</taxon>
        <taxon>Fabaceae</taxon>
        <taxon>Papilionoideae</taxon>
        <taxon>50 kb inversion clade</taxon>
        <taxon>NPAAA clade</taxon>
        <taxon>Hologalegina</taxon>
        <taxon>IRL clade</taxon>
        <taxon>Cicereae</taxon>
        <taxon>Cicer</taxon>
    </lineage>
</organism>
<name>A0A3Q7Y7A6_CICAR</name>
<dbReference type="Pfam" id="PF13976">
    <property type="entry name" value="gag_pre-integrs"/>
    <property type="match status" value="1"/>
</dbReference>
<dbReference type="AlphaFoldDB" id="A0A3Q7Y7A6"/>
<dbReference type="InterPro" id="IPR054722">
    <property type="entry name" value="PolX-like_BBD"/>
</dbReference>
<feature type="domain" description="Retrovirus-related Pol polyprotein from transposon TNT 1-94-like beta-barrel" evidence="4">
    <location>
        <begin position="163"/>
        <end position="218"/>
    </location>
</feature>
<dbReference type="InterPro" id="IPR025724">
    <property type="entry name" value="GAG-pre-integrase_dom"/>
</dbReference>
<evidence type="ECO:0000256" key="2">
    <source>
        <dbReference type="SAM" id="MobiDB-lite"/>
    </source>
</evidence>
<dbReference type="RefSeq" id="XP_027186842.1">
    <property type="nucleotide sequence ID" value="XM_027331041.1"/>
</dbReference>
<feature type="domain" description="GAG-pre-integrase" evidence="3">
    <location>
        <begin position="247"/>
        <end position="315"/>
    </location>
</feature>
<gene>
    <name evidence="6" type="primary">LOC113784780</name>
</gene>
<feature type="region of interest" description="Disordered" evidence="2">
    <location>
        <begin position="145"/>
        <end position="168"/>
    </location>
</feature>
<sequence length="401" mass="46087">MWDILQQTHEGTTDVKRARINTLMHEYWMFNLKKEESVNDMQTRFTHIVNNRNVLGKVIDNVQQISKVRCLTREWQPKITAIAESKDLGHIKSECFQLQNRNKSSKAKGNQPPPKSRKAYIAWNDNDEESSASSADEEANLCLMTNTDSDSDSERMETDLESKETNGGFVKYGDNNKGKILGIGDIGNESTTVIKDVLYVKDLKHNLISISQLYDKGFQVSFTSQSCIIEHKENKDIRLVGNRINNIYMPDFNALPASSICCLLSNADENWLWHKRVAHIHMDHLNKLVSKQLVLGLPNRKFSKDRLCDSCEKSKLVKSSFPPIDLVQTNRVLQLVHMDLFGPPQVRSFGRNLYCYVLVDDYSREDDLPKEWKFNKNHPIDNIIGEISKGVTTRKTLRHFL</sequence>
<keyword evidence="1" id="KW-0645">Protease</keyword>
<dbReference type="PANTHER" id="PTHR42648">
    <property type="entry name" value="TRANSPOSASE, PUTATIVE-RELATED"/>
    <property type="match status" value="1"/>
</dbReference>
<dbReference type="GO" id="GO:0008233">
    <property type="term" value="F:peptidase activity"/>
    <property type="evidence" value="ECO:0007669"/>
    <property type="project" value="UniProtKB-KW"/>
</dbReference>
<dbReference type="Proteomes" id="UP000087171">
    <property type="component" value="Unplaced"/>
</dbReference>
<evidence type="ECO:0000256" key="1">
    <source>
        <dbReference type="ARBA" id="ARBA00022670"/>
    </source>
</evidence>
<feature type="compositionally biased region" description="Basic and acidic residues" evidence="2">
    <location>
        <begin position="152"/>
        <end position="164"/>
    </location>
</feature>
<proteinExistence type="predicted"/>
<dbReference type="STRING" id="3827.A0A3Q7Y7A6"/>
<feature type="region of interest" description="Disordered" evidence="2">
    <location>
        <begin position="99"/>
        <end position="118"/>
    </location>
</feature>
<dbReference type="GO" id="GO:0006508">
    <property type="term" value="P:proteolysis"/>
    <property type="evidence" value="ECO:0007669"/>
    <property type="project" value="UniProtKB-KW"/>
</dbReference>
<dbReference type="Pfam" id="PF22936">
    <property type="entry name" value="Pol_BBD"/>
    <property type="match status" value="1"/>
</dbReference>
<dbReference type="Pfam" id="PF14223">
    <property type="entry name" value="Retrotran_gag_2"/>
    <property type="match status" value="1"/>
</dbReference>
<protein>
    <submittedName>
        <fullName evidence="6">Uncharacterized protein LOC113784780</fullName>
    </submittedName>
</protein>
<accession>A0A3Q7Y7A6</accession>